<feature type="domain" description="EF-hand" evidence="12">
    <location>
        <begin position="663"/>
        <end position="698"/>
    </location>
</feature>
<evidence type="ECO:0000259" key="11">
    <source>
        <dbReference type="PROSITE" id="PS50011"/>
    </source>
</evidence>
<dbReference type="PROSITE" id="PS00107">
    <property type="entry name" value="PROTEIN_KINASE_ATP"/>
    <property type="match status" value="1"/>
</dbReference>
<dbReference type="EMBL" id="BEYU01000008">
    <property type="protein sequence ID" value="GBG24737.1"/>
    <property type="molecule type" value="Genomic_DNA"/>
</dbReference>
<dbReference type="Pfam" id="PF13499">
    <property type="entry name" value="EF-hand_7"/>
    <property type="match status" value="1"/>
</dbReference>
<dbReference type="InParanoid" id="A0A2R5G140"/>
<organism evidence="13 14">
    <name type="scientific">Hondaea fermentalgiana</name>
    <dbReference type="NCBI Taxonomy" id="2315210"/>
    <lineage>
        <taxon>Eukaryota</taxon>
        <taxon>Sar</taxon>
        <taxon>Stramenopiles</taxon>
        <taxon>Bigyra</taxon>
        <taxon>Labyrinthulomycetes</taxon>
        <taxon>Thraustochytrida</taxon>
        <taxon>Thraustochytriidae</taxon>
        <taxon>Hondaea</taxon>
    </lineage>
</organism>
<dbReference type="InterPro" id="IPR011992">
    <property type="entry name" value="EF-hand-dom_pair"/>
</dbReference>
<dbReference type="SUPFAM" id="SSF47473">
    <property type="entry name" value="EF-hand"/>
    <property type="match status" value="1"/>
</dbReference>
<dbReference type="Gene3D" id="1.10.510.10">
    <property type="entry name" value="Transferase(Phosphotransferase) domain 1"/>
    <property type="match status" value="1"/>
</dbReference>
<reference evidence="13 14" key="1">
    <citation type="submission" date="2017-12" db="EMBL/GenBank/DDBJ databases">
        <title>Sequencing, de novo assembly and annotation of complete genome of a new Thraustochytrid species, strain FCC1311.</title>
        <authorList>
            <person name="Sedici K."/>
            <person name="Godart F."/>
            <person name="Aiese Cigliano R."/>
            <person name="Sanseverino W."/>
            <person name="Barakat M."/>
            <person name="Ortet P."/>
            <person name="Marechal E."/>
            <person name="Cagnac O."/>
            <person name="Amato A."/>
        </authorList>
    </citation>
    <scope>NUCLEOTIDE SEQUENCE [LARGE SCALE GENOMIC DNA]</scope>
</reference>
<dbReference type="InterPro" id="IPR008271">
    <property type="entry name" value="Ser/Thr_kinase_AS"/>
</dbReference>
<keyword evidence="3" id="KW-0808">Transferase</keyword>
<keyword evidence="2" id="KW-0723">Serine/threonine-protein kinase</keyword>
<gene>
    <name evidence="13" type="ORF">FCC1311_009552</name>
</gene>
<evidence type="ECO:0000259" key="12">
    <source>
        <dbReference type="PROSITE" id="PS50222"/>
    </source>
</evidence>
<dbReference type="PROSITE" id="PS50011">
    <property type="entry name" value="PROTEIN_KINASE_DOM"/>
    <property type="match status" value="1"/>
</dbReference>
<evidence type="ECO:0000256" key="4">
    <source>
        <dbReference type="ARBA" id="ARBA00022741"/>
    </source>
</evidence>
<dbReference type="Gene3D" id="1.10.238.10">
    <property type="entry name" value="EF-hand"/>
    <property type="match status" value="1"/>
</dbReference>
<evidence type="ECO:0000256" key="1">
    <source>
        <dbReference type="ARBA" id="ARBA00001946"/>
    </source>
</evidence>
<keyword evidence="7 9" id="KW-0067">ATP-binding</keyword>
<evidence type="ECO:0000313" key="13">
    <source>
        <dbReference type="EMBL" id="GBG24737.1"/>
    </source>
</evidence>
<dbReference type="GO" id="GO:0005509">
    <property type="term" value="F:calcium ion binding"/>
    <property type="evidence" value="ECO:0007669"/>
    <property type="project" value="InterPro"/>
</dbReference>
<dbReference type="Pfam" id="PF13202">
    <property type="entry name" value="EF-hand_5"/>
    <property type="match status" value="1"/>
</dbReference>
<accession>A0A2R5G140</accession>
<sequence>MDQNDEATAPRRSTTTTSTTTETATIEEGSLSGIWGAVELGDVLFEGKVLKQSEILGRWNERYVQIVRIRQGVLVCLYWTSEEAREQHAHAPRGLLDASKSMVSTSPESLTIEVRHFSDLLRESDCFGPRRDIVANLRVDSTEVLEKLAGALQGIGGPSGDGTDGAAALQFGNMVTAYSRERALSASGKEKKSQGADKNRNRLDADFALLGELGRGAFSIVYRAKRRKSAPAKNENGHKEDHDELAIKVALLTKLSVRERKTQLRYLNSEVSIMRKVREQLPTNENVVHLLESFAEPRPSYRVCMVLELCNGGELFDRIVERRSFSERDAKDVIRSLARALNELHAIGIVHRDLKPENLIYATSAPDSVLKITDFGLALDMEYPERDVYKSHVVGTSGYFAPEVLSLRYSPACDVWSLGVVLYILLCGYPPFVGRTRVEVQKEIREGRYEFHMPEWKNISLSSRDLITRMLQVNPKRRIRMAQVLEHPWATERSSSDEKPIPLAKHKQFNNRRKLKAAAYAVMWGARLRNKRKETLTALAKRMKPDGFTAQDLELIRSTFDEHTKERGGVIEDAPQLESIMQVLGFQNVPADRIFNLFDDNGDGHVDQAELLSGLAALQGPGEDSLKFCFDVYDRDGSGEIDKDELMSVLSMAITNTSIDTDKFVGDLSEAFDQVDTDRNGAISFEEFKSACQVKPYLVECLLSRRLSGAVKVPSSSSLSLP</sequence>
<dbReference type="InterPro" id="IPR050205">
    <property type="entry name" value="CDPK_Ser/Thr_kinases"/>
</dbReference>
<dbReference type="PROSITE" id="PS50222">
    <property type="entry name" value="EF_HAND_2"/>
    <property type="match status" value="3"/>
</dbReference>
<evidence type="ECO:0000256" key="3">
    <source>
        <dbReference type="ARBA" id="ARBA00022679"/>
    </source>
</evidence>
<dbReference type="InterPro" id="IPR002048">
    <property type="entry name" value="EF_hand_dom"/>
</dbReference>
<evidence type="ECO:0000256" key="7">
    <source>
        <dbReference type="ARBA" id="ARBA00022840"/>
    </source>
</evidence>
<feature type="domain" description="Protein kinase" evidence="11">
    <location>
        <begin position="207"/>
        <end position="490"/>
    </location>
</feature>
<dbReference type="Proteomes" id="UP000241890">
    <property type="component" value="Unassembled WGS sequence"/>
</dbReference>
<feature type="domain" description="EF-hand" evidence="12">
    <location>
        <begin position="591"/>
        <end position="620"/>
    </location>
</feature>
<evidence type="ECO:0000256" key="9">
    <source>
        <dbReference type="PROSITE-ProRule" id="PRU10141"/>
    </source>
</evidence>
<feature type="region of interest" description="Disordered" evidence="10">
    <location>
        <begin position="1"/>
        <end position="26"/>
    </location>
</feature>
<feature type="binding site" evidence="9">
    <location>
        <position position="233"/>
    </location>
    <ligand>
        <name>ATP</name>
        <dbReference type="ChEBI" id="CHEBI:30616"/>
    </ligand>
</feature>
<dbReference type="InterPro" id="IPR011009">
    <property type="entry name" value="Kinase-like_dom_sf"/>
</dbReference>
<dbReference type="Gene3D" id="3.30.200.20">
    <property type="entry name" value="Phosphorylase Kinase, domain 1"/>
    <property type="match status" value="1"/>
</dbReference>
<evidence type="ECO:0000313" key="14">
    <source>
        <dbReference type="Proteomes" id="UP000241890"/>
    </source>
</evidence>
<dbReference type="SMART" id="SM00220">
    <property type="entry name" value="S_TKc"/>
    <property type="match status" value="1"/>
</dbReference>
<comment type="similarity">
    <text evidence="8">Belongs to the protein kinase superfamily. Ser/Thr protein kinase family. CDPK subfamily.</text>
</comment>
<dbReference type="FunFam" id="1.10.510.10:FF:000571">
    <property type="entry name" value="Maternal embryonic leucine zipper kinase"/>
    <property type="match status" value="1"/>
</dbReference>
<comment type="caution">
    <text evidence="13">The sequence shown here is derived from an EMBL/GenBank/DDBJ whole genome shotgun (WGS) entry which is preliminary data.</text>
</comment>
<dbReference type="SUPFAM" id="SSF56112">
    <property type="entry name" value="Protein kinase-like (PK-like)"/>
    <property type="match status" value="1"/>
</dbReference>
<keyword evidence="4 9" id="KW-0547">Nucleotide-binding</keyword>
<dbReference type="AlphaFoldDB" id="A0A2R5G140"/>
<dbReference type="GO" id="GO:0004674">
    <property type="term" value="F:protein serine/threonine kinase activity"/>
    <property type="evidence" value="ECO:0007669"/>
    <property type="project" value="UniProtKB-KW"/>
</dbReference>
<dbReference type="PROSITE" id="PS00108">
    <property type="entry name" value="PROTEIN_KINASE_ST"/>
    <property type="match status" value="1"/>
</dbReference>
<dbReference type="PANTHER" id="PTHR24349">
    <property type="entry name" value="SERINE/THREONINE-PROTEIN KINASE"/>
    <property type="match status" value="1"/>
</dbReference>
<dbReference type="InterPro" id="IPR018247">
    <property type="entry name" value="EF_Hand_1_Ca_BS"/>
</dbReference>
<dbReference type="GO" id="GO:0005524">
    <property type="term" value="F:ATP binding"/>
    <property type="evidence" value="ECO:0007669"/>
    <property type="project" value="UniProtKB-UniRule"/>
</dbReference>
<evidence type="ECO:0000256" key="10">
    <source>
        <dbReference type="SAM" id="MobiDB-lite"/>
    </source>
</evidence>
<keyword evidence="5 13" id="KW-0418">Kinase</keyword>
<evidence type="ECO:0000256" key="2">
    <source>
        <dbReference type="ARBA" id="ARBA00022527"/>
    </source>
</evidence>
<dbReference type="InterPro" id="IPR000719">
    <property type="entry name" value="Prot_kinase_dom"/>
</dbReference>
<evidence type="ECO:0000256" key="6">
    <source>
        <dbReference type="ARBA" id="ARBA00022837"/>
    </source>
</evidence>
<dbReference type="CDD" id="cd00051">
    <property type="entry name" value="EFh"/>
    <property type="match status" value="2"/>
</dbReference>
<comment type="cofactor">
    <cofactor evidence="1">
        <name>Mg(2+)</name>
        <dbReference type="ChEBI" id="CHEBI:18420"/>
    </cofactor>
</comment>
<name>A0A2R5G140_9STRA</name>
<proteinExistence type="inferred from homology"/>
<dbReference type="Pfam" id="PF00069">
    <property type="entry name" value="Pkinase"/>
    <property type="match status" value="1"/>
</dbReference>
<keyword evidence="6" id="KW-0106">Calcium</keyword>
<protein>
    <submittedName>
        <fullName evidence="13">Protein kinase, putative</fullName>
    </submittedName>
</protein>
<keyword evidence="14" id="KW-1185">Reference proteome</keyword>
<feature type="compositionally biased region" description="Low complexity" evidence="10">
    <location>
        <begin position="1"/>
        <end position="24"/>
    </location>
</feature>
<evidence type="ECO:0000256" key="5">
    <source>
        <dbReference type="ARBA" id="ARBA00022777"/>
    </source>
</evidence>
<dbReference type="OrthoDB" id="40902at2759"/>
<evidence type="ECO:0000256" key="8">
    <source>
        <dbReference type="ARBA" id="ARBA00024334"/>
    </source>
</evidence>
<dbReference type="SMART" id="SM00054">
    <property type="entry name" value="EFh"/>
    <property type="match status" value="3"/>
</dbReference>
<feature type="domain" description="EF-hand" evidence="12">
    <location>
        <begin position="621"/>
        <end position="656"/>
    </location>
</feature>
<dbReference type="InterPro" id="IPR017441">
    <property type="entry name" value="Protein_kinase_ATP_BS"/>
</dbReference>
<dbReference type="CDD" id="cd05117">
    <property type="entry name" value="STKc_CAMK"/>
    <property type="match status" value="1"/>
</dbReference>
<dbReference type="PROSITE" id="PS00018">
    <property type="entry name" value="EF_HAND_1"/>
    <property type="match status" value="2"/>
</dbReference>